<dbReference type="RefSeq" id="WP_308450854.1">
    <property type="nucleotide sequence ID" value="NZ_JAJEPU010000008.1"/>
</dbReference>
<dbReference type="Gene3D" id="3.10.450.30">
    <property type="entry name" value="Microbial ribonucleases"/>
    <property type="match status" value="1"/>
</dbReference>
<feature type="compositionally biased region" description="Acidic residues" evidence="3">
    <location>
        <begin position="86"/>
        <end position="95"/>
    </location>
</feature>
<dbReference type="GO" id="GO:0004521">
    <property type="term" value="F:RNA endonuclease activity"/>
    <property type="evidence" value="ECO:0007669"/>
    <property type="project" value="InterPro"/>
</dbReference>
<keyword evidence="2" id="KW-0378">Hydrolase</keyword>
<name>A0AAE3AM00_9FIRM</name>
<proteinExistence type="predicted"/>
<keyword evidence="5" id="KW-1185">Reference proteome</keyword>
<sequence>MGGDSGEGGHSEGYNAESSDSNIESSVETSSNSEIDAEVTDNELDLVFEDEQYEKRETGDENSETKETGKENHDKIEDHTEKIEDGTEGEAEDGEISEKDISELPPNVQESYYRYVQDGWNGPHSDATPGTKGGGEFSNRDGDLPTVDNEGKPITYKEYDVNNKPTDGSRRDHERFVIGSDGSVYYSGDHYDSFTKIK</sequence>
<dbReference type="Proteomes" id="UP001198962">
    <property type="component" value="Unassembled WGS sequence"/>
</dbReference>
<evidence type="ECO:0000313" key="4">
    <source>
        <dbReference type="EMBL" id="MCC2164136.1"/>
    </source>
</evidence>
<evidence type="ECO:0000256" key="3">
    <source>
        <dbReference type="SAM" id="MobiDB-lite"/>
    </source>
</evidence>
<feature type="compositionally biased region" description="Basic and acidic residues" evidence="3">
    <location>
        <begin position="53"/>
        <end position="85"/>
    </location>
</feature>
<comment type="caution">
    <text evidence="4">The sequence shown here is derived from an EMBL/GenBank/DDBJ whole genome shotgun (WGS) entry which is preliminary data.</text>
</comment>
<dbReference type="GO" id="GO:0016787">
    <property type="term" value="F:hydrolase activity"/>
    <property type="evidence" value="ECO:0007669"/>
    <property type="project" value="UniProtKB-KW"/>
</dbReference>
<keyword evidence="1" id="KW-0540">Nuclease</keyword>
<feature type="region of interest" description="Disordered" evidence="3">
    <location>
        <begin position="1"/>
        <end position="173"/>
    </location>
</feature>
<dbReference type="GO" id="GO:0003723">
    <property type="term" value="F:RNA binding"/>
    <property type="evidence" value="ECO:0007669"/>
    <property type="project" value="InterPro"/>
</dbReference>
<evidence type="ECO:0000256" key="1">
    <source>
        <dbReference type="ARBA" id="ARBA00022722"/>
    </source>
</evidence>
<evidence type="ECO:0000313" key="5">
    <source>
        <dbReference type="Proteomes" id="UP001198962"/>
    </source>
</evidence>
<dbReference type="EMBL" id="JAJEPU010000008">
    <property type="protein sequence ID" value="MCC2164136.1"/>
    <property type="molecule type" value="Genomic_DNA"/>
</dbReference>
<evidence type="ECO:0000256" key="2">
    <source>
        <dbReference type="ARBA" id="ARBA00022801"/>
    </source>
</evidence>
<protein>
    <submittedName>
        <fullName evidence="4">Uncharacterized protein</fullName>
    </submittedName>
</protein>
<feature type="compositionally biased region" description="Basic and acidic residues" evidence="3">
    <location>
        <begin position="138"/>
        <end position="173"/>
    </location>
</feature>
<organism evidence="4 5">
    <name type="scientific">Brotaphodocola catenula</name>
    <dbReference type="NCBI Taxonomy" id="2885361"/>
    <lineage>
        <taxon>Bacteria</taxon>
        <taxon>Bacillati</taxon>
        <taxon>Bacillota</taxon>
        <taxon>Clostridia</taxon>
        <taxon>Lachnospirales</taxon>
        <taxon>Lachnospiraceae</taxon>
        <taxon>Brotaphodocola</taxon>
    </lineage>
</organism>
<dbReference type="InterPro" id="IPR000026">
    <property type="entry name" value="N1-like"/>
</dbReference>
<dbReference type="InterPro" id="IPR016191">
    <property type="entry name" value="Ribonuclease/ribotoxin"/>
</dbReference>
<feature type="compositionally biased region" description="Acidic residues" evidence="3">
    <location>
        <begin position="35"/>
        <end position="52"/>
    </location>
</feature>
<gene>
    <name evidence="4" type="ORF">LKD32_04410</name>
</gene>
<reference evidence="4" key="1">
    <citation type="submission" date="2021-10" db="EMBL/GenBank/DDBJ databases">
        <title>Anaerobic single-cell dispensing facilitates the cultivation of human gut bacteria.</title>
        <authorList>
            <person name="Afrizal A."/>
        </authorList>
    </citation>
    <scope>NUCLEOTIDE SEQUENCE</scope>
    <source>
        <strain evidence="4">CLA-AA-H274</strain>
    </source>
</reference>
<accession>A0AAE3AM00</accession>
<dbReference type="SUPFAM" id="SSF53933">
    <property type="entry name" value="Microbial ribonucleases"/>
    <property type="match status" value="1"/>
</dbReference>
<feature type="compositionally biased region" description="Polar residues" evidence="3">
    <location>
        <begin position="16"/>
        <end position="34"/>
    </location>
</feature>
<dbReference type="Pfam" id="PF00545">
    <property type="entry name" value="Ribonuclease"/>
    <property type="match status" value="1"/>
</dbReference>
<dbReference type="AlphaFoldDB" id="A0AAE3AM00"/>